<dbReference type="InterPro" id="IPR037128">
    <property type="entry name" value="Quinolinate_PRibosylTase_N_sf"/>
</dbReference>
<dbReference type="PIRSF" id="PIRSF006250">
    <property type="entry name" value="NadC_ModD"/>
    <property type="match status" value="1"/>
</dbReference>
<dbReference type="GO" id="GO:0009435">
    <property type="term" value="P:NAD+ biosynthetic process"/>
    <property type="evidence" value="ECO:0007669"/>
    <property type="project" value="InterPro"/>
</dbReference>
<sequence length="284" mass="30144">MHLSAAEIDALLQEDVPYGDLTTDLLGFGEKPGRILFRSRQPITVAGTLAVEQILDHLGITLEKSAREGSALEAEGLLLSAQGSAAKLHVLWRIAQNLLEYCSGIASKAARLTRQAQATRAGIAVTGTRKHFPGNRRLAVAAARAGGILPHRLGLSESVLVFDKHLAFLGGVAAFATHLRRYQDLTPGGKIIVELQKGPQLDDDALLLAAAGVDGLQFDKVAPMVLTPLVRRLREQNPRITLFAAGGIDEDNIAHYAATGVDAIVTSAVYHAPPADIGAEILPL</sequence>
<evidence type="ECO:0000256" key="4">
    <source>
        <dbReference type="ARBA" id="ARBA00022679"/>
    </source>
</evidence>
<comment type="caution">
    <text evidence="8">The sequence shown here is derived from an EMBL/GenBank/DDBJ whole genome shotgun (WGS) entry which is preliminary data.</text>
</comment>
<dbReference type="NCBIfam" id="TIGR01334">
    <property type="entry name" value="modD"/>
    <property type="match status" value="1"/>
</dbReference>
<dbReference type="GO" id="GO:0034213">
    <property type="term" value="P:quinolinate catabolic process"/>
    <property type="evidence" value="ECO:0007669"/>
    <property type="project" value="TreeGrafter"/>
</dbReference>
<dbReference type="AlphaFoldDB" id="A0A3M8RVZ6"/>
<evidence type="ECO:0000256" key="2">
    <source>
        <dbReference type="ARBA" id="ARBA00019205"/>
    </source>
</evidence>
<dbReference type="SUPFAM" id="SSF54675">
    <property type="entry name" value="Nicotinate/Quinolinate PRTase N-terminal domain-like"/>
    <property type="match status" value="1"/>
</dbReference>
<dbReference type="InterPro" id="IPR013785">
    <property type="entry name" value="Aldolase_TIM"/>
</dbReference>
<evidence type="ECO:0000259" key="6">
    <source>
        <dbReference type="Pfam" id="PF01729"/>
    </source>
</evidence>
<evidence type="ECO:0000256" key="5">
    <source>
        <dbReference type="PIRNR" id="PIRNR006250"/>
    </source>
</evidence>
<keyword evidence="3 5" id="KW-0328">Glycosyltransferase</keyword>
<dbReference type="Pfam" id="PF02749">
    <property type="entry name" value="QRPTase_N"/>
    <property type="match status" value="1"/>
</dbReference>
<dbReference type="RefSeq" id="WP_123101443.1">
    <property type="nucleotide sequence ID" value="NZ_CP127527.1"/>
</dbReference>
<gene>
    <name evidence="8" type="primary">modD</name>
    <name evidence="8" type="ORF">EC580_01205</name>
</gene>
<organism evidence="8">
    <name type="scientific">Acidithiobacillus sulfuriphilus</name>
    <dbReference type="NCBI Taxonomy" id="1867749"/>
    <lineage>
        <taxon>Bacteria</taxon>
        <taxon>Pseudomonadati</taxon>
        <taxon>Pseudomonadota</taxon>
        <taxon>Acidithiobacillia</taxon>
        <taxon>Acidithiobacillales</taxon>
        <taxon>Acidithiobacillaceae</taxon>
        <taxon>Acidithiobacillus</taxon>
    </lineage>
</organism>
<proteinExistence type="inferred from homology"/>
<dbReference type="GO" id="GO:0005737">
    <property type="term" value="C:cytoplasm"/>
    <property type="evidence" value="ECO:0007669"/>
    <property type="project" value="TreeGrafter"/>
</dbReference>
<dbReference type="InterPro" id="IPR022412">
    <property type="entry name" value="Quinolinate_PRibosylTrfase_N"/>
</dbReference>
<dbReference type="Gene3D" id="3.20.20.70">
    <property type="entry name" value="Aldolase class I"/>
    <property type="match status" value="1"/>
</dbReference>
<feature type="domain" description="Quinolinate phosphoribosyl transferase C-terminal" evidence="6">
    <location>
        <begin position="105"/>
        <end position="277"/>
    </location>
</feature>
<name>A0A3M8RVZ6_9PROT</name>
<protein>
    <recommendedName>
        <fullName evidence="2">Putative pyrophosphorylase ModD</fullName>
    </recommendedName>
</protein>
<dbReference type="InterPro" id="IPR027277">
    <property type="entry name" value="NadC/ModD"/>
</dbReference>
<accession>A0A3M8RVZ6</accession>
<dbReference type="Pfam" id="PF01729">
    <property type="entry name" value="QRPTase_C"/>
    <property type="match status" value="1"/>
</dbReference>
<dbReference type="SUPFAM" id="SSF51690">
    <property type="entry name" value="Nicotinate/Quinolinate PRTase C-terminal domain-like"/>
    <property type="match status" value="1"/>
</dbReference>
<keyword evidence="4 5" id="KW-0808">Transferase</keyword>
<evidence type="ECO:0000256" key="1">
    <source>
        <dbReference type="ARBA" id="ARBA00009400"/>
    </source>
</evidence>
<dbReference type="InterPro" id="IPR002638">
    <property type="entry name" value="Quinolinate_PRibosylTrfase_C"/>
</dbReference>
<reference evidence="8" key="1">
    <citation type="submission" date="2018-10" db="EMBL/GenBank/DDBJ databases">
        <title>Acidithiobacillus sulfuriphilus sp. nov.: an extremely acidophilic sulfur-oxidizing chemolithotroph isolated from a neutral pH environment.</title>
        <authorList>
            <person name="Falagan C."/>
            <person name="Moya-Beltran A."/>
            <person name="Quatrini R."/>
            <person name="Johnson D.B."/>
        </authorList>
    </citation>
    <scope>NUCLEOTIDE SEQUENCE [LARGE SCALE GENOMIC DNA]</scope>
    <source>
        <strain evidence="8">CJ-2</strain>
    </source>
</reference>
<dbReference type="Gene3D" id="3.90.1170.20">
    <property type="entry name" value="Quinolinate phosphoribosyl transferase, N-terminal domain"/>
    <property type="match status" value="1"/>
</dbReference>
<dbReference type="OrthoDB" id="9782546at2"/>
<dbReference type="EMBL" id="RIZI01000084">
    <property type="protein sequence ID" value="RNF72668.1"/>
    <property type="molecule type" value="Genomic_DNA"/>
</dbReference>
<dbReference type="PANTHER" id="PTHR32179:SF4">
    <property type="entry name" value="PYROPHOSPHORYLASE MODD-RELATED"/>
    <property type="match status" value="1"/>
</dbReference>
<feature type="domain" description="Quinolinate phosphoribosyl transferase N-terminal" evidence="7">
    <location>
        <begin position="20"/>
        <end position="103"/>
    </location>
</feature>
<dbReference type="GO" id="GO:0004514">
    <property type="term" value="F:nicotinate-nucleotide diphosphorylase (carboxylating) activity"/>
    <property type="evidence" value="ECO:0007669"/>
    <property type="project" value="InterPro"/>
</dbReference>
<dbReference type="InterPro" id="IPR036068">
    <property type="entry name" value="Nicotinate_pribotase-like_C"/>
</dbReference>
<comment type="similarity">
    <text evidence="1 5">Belongs to the NadC/ModD family.</text>
</comment>
<dbReference type="InterPro" id="IPR006242">
    <property type="entry name" value="ModD"/>
</dbReference>
<evidence type="ECO:0000259" key="7">
    <source>
        <dbReference type="Pfam" id="PF02749"/>
    </source>
</evidence>
<dbReference type="PANTHER" id="PTHR32179">
    <property type="entry name" value="NICOTINATE-NUCLEOTIDE PYROPHOSPHORYLASE [CARBOXYLATING]"/>
    <property type="match status" value="1"/>
</dbReference>
<evidence type="ECO:0000256" key="3">
    <source>
        <dbReference type="ARBA" id="ARBA00022676"/>
    </source>
</evidence>
<evidence type="ECO:0000313" key="8">
    <source>
        <dbReference type="EMBL" id="RNF72668.1"/>
    </source>
</evidence>